<reference evidence="1 2" key="1">
    <citation type="submission" date="2021-06" db="EMBL/GenBank/DDBJ databases">
        <title>Caerostris extrusa draft genome.</title>
        <authorList>
            <person name="Kono N."/>
            <person name="Arakawa K."/>
        </authorList>
    </citation>
    <scope>NUCLEOTIDE SEQUENCE [LARGE SCALE GENOMIC DNA]</scope>
</reference>
<dbReference type="Proteomes" id="UP001054945">
    <property type="component" value="Unassembled WGS sequence"/>
</dbReference>
<keyword evidence="2" id="KW-1185">Reference proteome</keyword>
<protein>
    <recommendedName>
        <fullName evidence="3">Ycf15</fullName>
    </recommendedName>
</protein>
<comment type="caution">
    <text evidence="1">The sequence shown here is derived from an EMBL/GenBank/DDBJ whole genome shotgun (WGS) entry which is preliminary data.</text>
</comment>
<gene>
    <name evidence="1" type="ORF">CEXT_4891</name>
</gene>
<sequence>MCFSVKIFPSHQLQAKQITAQIGDLADKETNMLSRTWDKNLFPYPFFPDRLARRQRTGPSAEMSTGIPENLFQSNLKTEHFLRKALRRRSCYNVIDMLSFLSGII</sequence>
<dbReference type="AlphaFoldDB" id="A0AAV4TGI7"/>
<evidence type="ECO:0000313" key="1">
    <source>
        <dbReference type="EMBL" id="GIY44527.1"/>
    </source>
</evidence>
<evidence type="ECO:0000313" key="2">
    <source>
        <dbReference type="Proteomes" id="UP001054945"/>
    </source>
</evidence>
<proteinExistence type="predicted"/>
<name>A0AAV4TGI7_CAEEX</name>
<organism evidence="1 2">
    <name type="scientific">Caerostris extrusa</name>
    <name type="common">Bark spider</name>
    <name type="synonym">Caerostris bankana</name>
    <dbReference type="NCBI Taxonomy" id="172846"/>
    <lineage>
        <taxon>Eukaryota</taxon>
        <taxon>Metazoa</taxon>
        <taxon>Ecdysozoa</taxon>
        <taxon>Arthropoda</taxon>
        <taxon>Chelicerata</taxon>
        <taxon>Arachnida</taxon>
        <taxon>Araneae</taxon>
        <taxon>Araneomorphae</taxon>
        <taxon>Entelegynae</taxon>
        <taxon>Araneoidea</taxon>
        <taxon>Araneidae</taxon>
        <taxon>Caerostris</taxon>
    </lineage>
</organism>
<accession>A0AAV4TGI7</accession>
<evidence type="ECO:0008006" key="3">
    <source>
        <dbReference type="Google" id="ProtNLM"/>
    </source>
</evidence>
<dbReference type="EMBL" id="BPLR01011156">
    <property type="protein sequence ID" value="GIY44527.1"/>
    <property type="molecule type" value="Genomic_DNA"/>
</dbReference>